<keyword evidence="10 15" id="KW-0456">Lyase</keyword>
<comment type="caution">
    <text evidence="15">The sequence shown here is derived from an EMBL/GenBank/DDBJ whole genome shotgun (WGS) entry which is preliminary data.</text>
</comment>
<evidence type="ECO:0000313" key="15">
    <source>
        <dbReference type="EMBL" id="PXX77515.1"/>
    </source>
</evidence>
<evidence type="ECO:0000256" key="3">
    <source>
        <dbReference type="ARBA" id="ARBA00008636"/>
    </source>
</evidence>
<evidence type="ECO:0000256" key="7">
    <source>
        <dbReference type="ARBA" id="ARBA00022723"/>
    </source>
</evidence>
<protein>
    <recommendedName>
        <fullName evidence="4">L-serine ammonia-lyase</fullName>
        <ecNumber evidence="4">4.3.1.17</ecNumber>
    </recommendedName>
    <alternativeName>
        <fullName evidence="11">L-serine deaminase</fullName>
    </alternativeName>
</protein>
<evidence type="ECO:0000256" key="8">
    <source>
        <dbReference type="ARBA" id="ARBA00023004"/>
    </source>
</evidence>
<evidence type="ECO:0000256" key="1">
    <source>
        <dbReference type="ARBA" id="ARBA00001966"/>
    </source>
</evidence>
<feature type="domain" description="Serine dehydratase-like alpha subunit" evidence="13">
    <location>
        <begin position="149"/>
        <end position="394"/>
    </location>
</feature>
<dbReference type="AlphaFoldDB" id="A0A318KP48"/>
<dbReference type="EC" id="4.3.1.17" evidence="4"/>
<evidence type="ECO:0000259" key="13">
    <source>
        <dbReference type="Pfam" id="PF03313"/>
    </source>
</evidence>
<reference evidence="15 16" key="1">
    <citation type="submission" date="2018-05" db="EMBL/GenBank/DDBJ databases">
        <title>Genomic Encyclopedia of Type Strains, Phase IV (KMG-IV): sequencing the most valuable type-strain genomes for metagenomic binning, comparative biology and taxonomic classification.</title>
        <authorList>
            <person name="Goeker M."/>
        </authorList>
    </citation>
    <scope>NUCLEOTIDE SEQUENCE [LARGE SCALE GENOMIC DNA]</scope>
    <source>
        <strain evidence="15 16">JC118</strain>
    </source>
</reference>
<name>A0A318KP48_9FIRM</name>
<dbReference type="InterPro" id="IPR029009">
    <property type="entry name" value="ASB_dom_sf"/>
</dbReference>
<comment type="cofactor">
    <cofactor evidence="1">
        <name>[4Fe-4S] cluster</name>
        <dbReference type="ChEBI" id="CHEBI:49883"/>
    </cofactor>
</comment>
<dbReference type="InterPro" id="IPR051318">
    <property type="entry name" value="Fe-S_L-Ser"/>
</dbReference>
<keyword evidence="8" id="KW-0408">Iron</keyword>
<evidence type="ECO:0000259" key="14">
    <source>
        <dbReference type="Pfam" id="PF03315"/>
    </source>
</evidence>
<evidence type="ECO:0000256" key="4">
    <source>
        <dbReference type="ARBA" id="ARBA00012093"/>
    </source>
</evidence>
<dbReference type="Proteomes" id="UP000247612">
    <property type="component" value="Unassembled WGS sequence"/>
</dbReference>
<evidence type="ECO:0000256" key="12">
    <source>
        <dbReference type="ARBA" id="ARBA00049406"/>
    </source>
</evidence>
<dbReference type="SUPFAM" id="SSF143548">
    <property type="entry name" value="Serine metabolism enzymes domain"/>
    <property type="match status" value="1"/>
</dbReference>
<keyword evidence="5" id="KW-0312">Gluconeogenesis</keyword>
<dbReference type="GO" id="GO:0046872">
    <property type="term" value="F:metal ion binding"/>
    <property type="evidence" value="ECO:0007669"/>
    <property type="project" value="UniProtKB-KW"/>
</dbReference>
<dbReference type="RefSeq" id="WP_022937650.1">
    <property type="nucleotide sequence ID" value="NZ_CABKRQ010000003.1"/>
</dbReference>
<keyword evidence="9" id="KW-0411">Iron-sulfur</keyword>
<dbReference type="GO" id="GO:0006094">
    <property type="term" value="P:gluconeogenesis"/>
    <property type="evidence" value="ECO:0007669"/>
    <property type="project" value="UniProtKB-KW"/>
</dbReference>
<evidence type="ECO:0000256" key="11">
    <source>
        <dbReference type="ARBA" id="ARBA00041766"/>
    </source>
</evidence>
<dbReference type="Pfam" id="PF03313">
    <property type="entry name" value="SDH_alpha"/>
    <property type="match status" value="1"/>
</dbReference>
<dbReference type="OrthoDB" id="9805537at2"/>
<evidence type="ECO:0000256" key="2">
    <source>
        <dbReference type="ARBA" id="ARBA00004742"/>
    </source>
</evidence>
<dbReference type="PANTHER" id="PTHR30182">
    <property type="entry name" value="L-SERINE DEHYDRATASE"/>
    <property type="match status" value="1"/>
</dbReference>
<evidence type="ECO:0000256" key="6">
    <source>
        <dbReference type="ARBA" id="ARBA00022485"/>
    </source>
</evidence>
<dbReference type="GO" id="GO:0051539">
    <property type="term" value="F:4 iron, 4 sulfur cluster binding"/>
    <property type="evidence" value="ECO:0007669"/>
    <property type="project" value="UniProtKB-KW"/>
</dbReference>
<feature type="domain" description="Serine dehydratase beta chain" evidence="14">
    <location>
        <begin position="3"/>
        <end position="61"/>
    </location>
</feature>
<evidence type="ECO:0000256" key="9">
    <source>
        <dbReference type="ARBA" id="ARBA00023014"/>
    </source>
</evidence>
<sequence>MKSLKELYRIGPGPSSSHTLGPQRAAKLFQEAYPQAVSYLAELYGSLSFTGKGHLTDAIIIKTFLPKSCEVCFMQETAPEHANTMILKALNETGAVIGEWTVYSVGGGAIKVKGSADLEPEEIYPHHSFAEIMAYCKQRNIRLAQYTDEFEALDDFMNEILDQMLSTVATGCITTGVLPGRLQLERVASGLYSKAKQAADPSRKQKLLIMAYAYGASEQNAGGGTTVTAPTLGASGVLPAVITYYYRDLKIDRKKIIDGLKIAGIIGNLIKTNATISGAQGGCQAEIGAACAMAAALVASLHDMDDDKIEYAAEIGIEHFLGLTCDPVGGYVMIPCIERNSVAALRAIDAAFMAEELGSLKDHRVSFDMVVNTMNYTGRKIAIELKETSLGGLATVVPLADSAPKKHCD</sequence>
<dbReference type="Gene3D" id="3.30.1330.90">
    <property type="entry name" value="D-3-phosphoglycerate dehydrogenase, domain 3"/>
    <property type="match status" value="1"/>
</dbReference>
<organism evidence="15 16">
    <name type="scientific">Dielma fastidiosa</name>
    <dbReference type="NCBI Taxonomy" id="1034346"/>
    <lineage>
        <taxon>Bacteria</taxon>
        <taxon>Bacillati</taxon>
        <taxon>Bacillota</taxon>
        <taxon>Erysipelotrichia</taxon>
        <taxon>Erysipelotrichales</taxon>
        <taxon>Erysipelotrichaceae</taxon>
        <taxon>Dielma</taxon>
    </lineage>
</organism>
<keyword evidence="6" id="KW-0004">4Fe-4S</keyword>
<feature type="domain" description="Serine dehydratase beta chain" evidence="14">
    <location>
        <begin position="71"/>
        <end position="112"/>
    </location>
</feature>
<evidence type="ECO:0000256" key="10">
    <source>
        <dbReference type="ARBA" id="ARBA00023239"/>
    </source>
</evidence>
<dbReference type="GO" id="GO:0003941">
    <property type="term" value="F:L-serine ammonia-lyase activity"/>
    <property type="evidence" value="ECO:0007669"/>
    <property type="project" value="UniProtKB-EC"/>
</dbReference>
<keyword evidence="7" id="KW-0479">Metal-binding</keyword>
<dbReference type="PANTHER" id="PTHR30182:SF1">
    <property type="entry name" value="L-SERINE DEHYDRATASE 1"/>
    <property type="match status" value="1"/>
</dbReference>
<dbReference type="InterPro" id="IPR005130">
    <property type="entry name" value="Ser_deHydtase-like_asu"/>
</dbReference>
<dbReference type="Pfam" id="PF03315">
    <property type="entry name" value="SDH_beta"/>
    <property type="match status" value="2"/>
</dbReference>
<dbReference type="STRING" id="1034346.GCA_000313565_01343"/>
<gene>
    <name evidence="15" type="ORF">DES51_11064</name>
</gene>
<evidence type="ECO:0000313" key="16">
    <source>
        <dbReference type="Proteomes" id="UP000247612"/>
    </source>
</evidence>
<accession>A0A318KP48</accession>
<proteinExistence type="inferred from homology"/>
<dbReference type="InterPro" id="IPR005131">
    <property type="entry name" value="Ser_deHydtase_bsu"/>
</dbReference>
<comment type="catalytic activity">
    <reaction evidence="12">
        <text>L-serine = pyruvate + NH4(+)</text>
        <dbReference type="Rhea" id="RHEA:19169"/>
        <dbReference type="ChEBI" id="CHEBI:15361"/>
        <dbReference type="ChEBI" id="CHEBI:28938"/>
        <dbReference type="ChEBI" id="CHEBI:33384"/>
        <dbReference type="EC" id="4.3.1.17"/>
    </reaction>
</comment>
<dbReference type="EMBL" id="QJKH01000010">
    <property type="protein sequence ID" value="PXX77515.1"/>
    <property type="molecule type" value="Genomic_DNA"/>
</dbReference>
<comment type="similarity">
    <text evidence="3">Belongs to the iron-sulfur dependent L-serine dehydratase family.</text>
</comment>
<evidence type="ECO:0000256" key="5">
    <source>
        <dbReference type="ARBA" id="ARBA00022432"/>
    </source>
</evidence>
<keyword evidence="16" id="KW-1185">Reference proteome</keyword>
<comment type="pathway">
    <text evidence="2">Carbohydrate biosynthesis; gluconeogenesis.</text>
</comment>